<evidence type="ECO:0000256" key="1">
    <source>
        <dbReference type="ARBA" id="ARBA00011073"/>
    </source>
</evidence>
<feature type="active site" description="Charge relay system" evidence="5">
    <location>
        <position position="117"/>
    </location>
</feature>
<evidence type="ECO:0000313" key="7">
    <source>
        <dbReference type="EMBL" id="HIY60537.1"/>
    </source>
</evidence>
<evidence type="ECO:0000313" key="8">
    <source>
        <dbReference type="Proteomes" id="UP000824007"/>
    </source>
</evidence>
<organism evidence="7 8">
    <name type="scientific">Candidatus Eisenbergiella pullistercoris</name>
    <dbReference type="NCBI Taxonomy" id="2838555"/>
    <lineage>
        <taxon>Bacteria</taxon>
        <taxon>Bacillati</taxon>
        <taxon>Bacillota</taxon>
        <taxon>Clostridia</taxon>
        <taxon>Lachnospirales</taxon>
        <taxon>Lachnospiraceae</taxon>
        <taxon>Eisenbergiella</taxon>
    </lineage>
</organism>
<dbReference type="AlphaFoldDB" id="A0A9D1YPX1"/>
<dbReference type="PIRSF" id="PIRSF037894">
    <property type="entry name" value="Subtilisin_rel_CspABC"/>
    <property type="match status" value="1"/>
</dbReference>
<evidence type="ECO:0000259" key="6">
    <source>
        <dbReference type="Pfam" id="PF00082"/>
    </source>
</evidence>
<dbReference type="Gene3D" id="2.60.120.1290">
    <property type="match status" value="1"/>
</dbReference>
<feature type="active site" description="Charge relay system" evidence="5">
    <location>
        <position position="512"/>
    </location>
</feature>
<keyword evidence="2 5" id="KW-0645">Protease</keyword>
<protein>
    <submittedName>
        <fullName evidence="7">S8 family peptidase</fullName>
    </submittedName>
</protein>
<evidence type="ECO:0000256" key="5">
    <source>
        <dbReference type="PROSITE-ProRule" id="PRU01240"/>
    </source>
</evidence>
<dbReference type="GO" id="GO:0004252">
    <property type="term" value="F:serine-type endopeptidase activity"/>
    <property type="evidence" value="ECO:0007669"/>
    <property type="project" value="UniProtKB-UniRule"/>
</dbReference>
<dbReference type="Proteomes" id="UP000824007">
    <property type="component" value="Unassembled WGS sequence"/>
</dbReference>
<dbReference type="InterPro" id="IPR050131">
    <property type="entry name" value="Peptidase_S8_subtilisin-like"/>
</dbReference>
<dbReference type="InterPro" id="IPR000209">
    <property type="entry name" value="Peptidase_S8/S53_dom"/>
</dbReference>
<dbReference type="PROSITE" id="PS51892">
    <property type="entry name" value="SUBTILASE"/>
    <property type="match status" value="1"/>
</dbReference>
<evidence type="ECO:0000256" key="2">
    <source>
        <dbReference type="ARBA" id="ARBA00022670"/>
    </source>
</evidence>
<keyword evidence="4 5" id="KW-0720">Serine protease</keyword>
<comment type="caution">
    <text evidence="7">The sequence shown here is derived from an EMBL/GenBank/DDBJ whole genome shotgun (WGS) entry which is preliminary data.</text>
</comment>
<keyword evidence="3 5" id="KW-0378">Hydrolase</keyword>
<dbReference type="PANTHER" id="PTHR43806:SF11">
    <property type="entry name" value="CEREVISIN-RELATED"/>
    <property type="match status" value="1"/>
</dbReference>
<proteinExistence type="inferred from homology"/>
<reference evidence="7" key="2">
    <citation type="submission" date="2021-04" db="EMBL/GenBank/DDBJ databases">
        <authorList>
            <person name="Gilroy R."/>
        </authorList>
    </citation>
    <scope>NUCLEOTIDE SEQUENCE</scope>
    <source>
        <strain evidence="7">ChiSxjej3B15-24422</strain>
    </source>
</reference>
<dbReference type="InterPro" id="IPR017310">
    <property type="entry name" value="Pept_S8A_subtilisin_clostridia"/>
</dbReference>
<reference evidence="7" key="1">
    <citation type="journal article" date="2021" name="PeerJ">
        <title>Extensive microbial diversity within the chicken gut microbiome revealed by metagenomics and culture.</title>
        <authorList>
            <person name="Gilroy R."/>
            <person name="Ravi A."/>
            <person name="Getino M."/>
            <person name="Pursley I."/>
            <person name="Horton D.L."/>
            <person name="Alikhan N.F."/>
            <person name="Baker D."/>
            <person name="Gharbi K."/>
            <person name="Hall N."/>
            <person name="Watson M."/>
            <person name="Adriaenssens E.M."/>
            <person name="Foster-Nyarko E."/>
            <person name="Jarju S."/>
            <person name="Secka A."/>
            <person name="Antonio M."/>
            <person name="Oren A."/>
            <person name="Chaudhuri R.R."/>
            <person name="La Ragione R."/>
            <person name="Hildebrand F."/>
            <person name="Pallen M.J."/>
        </authorList>
    </citation>
    <scope>NUCLEOTIDE SEQUENCE</scope>
    <source>
        <strain evidence="7">ChiSxjej3B15-24422</strain>
    </source>
</reference>
<evidence type="ECO:0000256" key="4">
    <source>
        <dbReference type="ARBA" id="ARBA00022825"/>
    </source>
</evidence>
<accession>A0A9D1YPX1</accession>
<evidence type="ECO:0000256" key="3">
    <source>
        <dbReference type="ARBA" id="ARBA00022801"/>
    </source>
</evidence>
<feature type="domain" description="Peptidase S8/S53" evidence="6">
    <location>
        <begin position="108"/>
        <end position="304"/>
    </location>
</feature>
<dbReference type="SUPFAM" id="SSF52743">
    <property type="entry name" value="Subtilisin-like"/>
    <property type="match status" value="1"/>
</dbReference>
<dbReference type="InterPro" id="IPR036852">
    <property type="entry name" value="Peptidase_S8/S53_dom_sf"/>
</dbReference>
<comment type="similarity">
    <text evidence="1 5">Belongs to the peptidase S8 family.</text>
</comment>
<dbReference type="Gene3D" id="3.40.50.200">
    <property type="entry name" value="Peptidase S8/S53 domain"/>
    <property type="match status" value="1"/>
</dbReference>
<dbReference type="Pfam" id="PF00082">
    <property type="entry name" value="Peptidase_S8"/>
    <property type="match status" value="2"/>
</dbReference>
<dbReference type="EMBL" id="DXDD01000097">
    <property type="protein sequence ID" value="HIY60537.1"/>
    <property type="molecule type" value="Genomic_DNA"/>
</dbReference>
<feature type="domain" description="Peptidase S8/S53" evidence="6">
    <location>
        <begin position="440"/>
        <end position="567"/>
    </location>
</feature>
<dbReference type="PANTHER" id="PTHR43806">
    <property type="entry name" value="PEPTIDASE S8"/>
    <property type="match status" value="1"/>
</dbReference>
<dbReference type="InterPro" id="IPR034045">
    <property type="entry name" value="Pep_S8_CspA-like"/>
</dbReference>
<dbReference type="CDD" id="cd07478">
    <property type="entry name" value="Peptidases_S8_CspA-like"/>
    <property type="match status" value="1"/>
</dbReference>
<name>A0A9D1YPX1_9FIRM</name>
<feature type="active site" description="Charge relay system" evidence="5">
    <location>
        <position position="185"/>
    </location>
</feature>
<sequence length="584" mass="63550">MTCRDRILSEDFQDFLTYYILPEGTLEEEVSGGAFCSVPVSGRLWSVYFNRRSLPPLSFSGYQYRYVTELYGLAEEFVWGAQGQRFDPQPLNAGGITQLQGEPLFLTGRNVVIGFADTGIDYRSPVFRRQDGSSRILAIWDQTDQTGTPPAGFYYGSEYTREQINAALSLENPLEAVPVTDENGHGTRMASVAAGSAVNDGIDFLGAAPEADIVVVKLKQAKQYLLDFYLIPEGVPAYESNDIVLAVKYLNSFAVPFVRPVCICLGIGRSFGDHRSNSALSRYLSEVGSDINRAVVVSGGNEGNTAHHYAGTVTERESEEIEVRVGEGTRGFLMEIWGNLPSYFSVMVRSPGGEEIPVINSRLEREVEYSFIYGRSRIRIDYQLNDPATGSEVAVIRLEEPAAGIWTFRLVQEASGYGAFQMWLPIRQFVEGSVEFLRPNPDSTLTSPSYAQDVLGVSAYNSRNNSFYINSGRGFALDGRIKPELAAPGVDLSTASGTLRGSAVVASASGTSLAAAVAAGGCAQLLQWCVPDGNYPDINGTELISFLVRGAARDAAQSYPNRTFGFGRLDMAGVFDWIAGIGRG</sequence>
<dbReference type="GO" id="GO:0006508">
    <property type="term" value="P:proteolysis"/>
    <property type="evidence" value="ECO:0007669"/>
    <property type="project" value="UniProtKB-KW"/>
</dbReference>
<dbReference type="InterPro" id="IPR015500">
    <property type="entry name" value="Peptidase_S8_subtilisin-rel"/>
</dbReference>
<dbReference type="PRINTS" id="PR00723">
    <property type="entry name" value="SUBTILISIN"/>
</dbReference>
<gene>
    <name evidence="7" type="ORF">H9831_07670</name>
</gene>